<keyword evidence="22" id="KW-0966">Cell projection</keyword>
<keyword evidence="21" id="KW-0753">Steroid metabolism</keyword>
<dbReference type="InterPro" id="IPR039983">
    <property type="entry name" value="CYP46A1"/>
</dbReference>
<keyword evidence="48" id="KW-1185">Reference proteome</keyword>
<reference evidence="47" key="1">
    <citation type="journal article" date="2023" name="Science">
        <title>Genome structures resolve the early diversification of teleost fishes.</title>
        <authorList>
            <person name="Parey E."/>
            <person name="Louis A."/>
            <person name="Montfort J."/>
            <person name="Bouchez O."/>
            <person name="Roques C."/>
            <person name="Iampietro C."/>
            <person name="Lluch J."/>
            <person name="Castinel A."/>
            <person name="Donnadieu C."/>
            <person name="Desvignes T."/>
            <person name="Floi Bucao C."/>
            <person name="Jouanno E."/>
            <person name="Wen M."/>
            <person name="Mejri S."/>
            <person name="Dirks R."/>
            <person name="Jansen H."/>
            <person name="Henkel C."/>
            <person name="Chen W.J."/>
            <person name="Zahm M."/>
            <person name="Cabau C."/>
            <person name="Klopp C."/>
            <person name="Thompson A.W."/>
            <person name="Robinson-Rechavi M."/>
            <person name="Braasch I."/>
            <person name="Lecointre G."/>
            <person name="Bobe J."/>
            <person name="Postlethwait J.H."/>
            <person name="Berthelot C."/>
            <person name="Roest Crollius H."/>
            <person name="Guiguen Y."/>
        </authorList>
    </citation>
    <scope>NUCLEOTIDE SEQUENCE</scope>
    <source>
        <strain evidence="47">WJC10195</strain>
    </source>
</reference>
<comment type="function">
    <text evidence="40">P450 monooxygenase that plays a major role in cholesterol homeostasis in the brain. Primarily catalyzes the hydroxylation (with S stereochemistry) at C-24 of cholesterol side chain, triggering cholesterol diffusion out of neurons and its further degradation. By promoting constant cholesterol elimination in neurons, may activate the mevalonate pathway and coordinate the synthesis of new cholesterol and nonsterol isoprenoids involved in synaptic activity and learning. Further hydroxylates cholesterol derivatives and hormone steroids on both the ring and side chain of these molecules, converting them into active oxysterols involved in lipid signaling and biosynthesis. Acts as an epoxidase converting cholesta-5,24-dien-3beta-ol/desmosterol into (24S),25-epoxycholesterol, an abundant lipid ligand of nuclear NR1H2 and NR1H3 receptors shown to promote neurogenesis in developing brain. May also catalyze the oxidative metabolism of xenobiotics, such as clotrimazole.</text>
</comment>
<evidence type="ECO:0000313" key="47">
    <source>
        <dbReference type="EMBL" id="KAJ8356538.1"/>
    </source>
</evidence>
<keyword evidence="19" id="KW-0472">Membrane</keyword>
<comment type="catalytic activity">
    <reaction evidence="28">
        <text>(24S)-hydroxycholesterol + reduced [NADPH--hemoprotein reductase] + O2 = 24S,25-dihydroxycholesterol + oxidized [NADPH--hemoprotein reductase] + H2O + H(+)</text>
        <dbReference type="Rhea" id="RHEA:46384"/>
        <dbReference type="Rhea" id="RHEA-COMP:11964"/>
        <dbReference type="Rhea" id="RHEA-COMP:11965"/>
        <dbReference type="ChEBI" id="CHEBI:15377"/>
        <dbReference type="ChEBI" id="CHEBI:15378"/>
        <dbReference type="ChEBI" id="CHEBI:15379"/>
        <dbReference type="ChEBI" id="CHEBI:34310"/>
        <dbReference type="ChEBI" id="CHEBI:57618"/>
        <dbReference type="ChEBI" id="CHEBI:58210"/>
        <dbReference type="ChEBI" id="CHEBI:86074"/>
    </reaction>
    <physiologicalReaction direction="left-to-right" evidence="28">
        <dbReference type="Rhea" id="RHEA:46385"/>
    </physiologicalReaction>
</comment>
<keyword evidence="8 46" id="KW-0349">Heme</keyword>
<comment type="catalytic activity">
    <reaction evidence="34">
        <text>7alpha-hydroxycholesterol + reduced [NADPH--hemoprotein reductase] + O2 = (24S)-7alpha-dihydroxycholesterol + oxidized [NADPH--hemoprotein reductase] + H2O + H(+)</text>
        <dbReference type="Rhea" id="RHEA:46380"/>
        <dbReference type="Rhea" id="RHEA-COMP:11964"/>
        <dbReference type="Rhea" id="RHEA-COMP:11965"/>
        <dbReference type="ChEBI" id="CHEBI:15377"/>
        <dbReference type="ChEBI" id="CHEBI:15378"/>
        <dbReference type="ChEBI" id="CHEBI:15379"/>
        <dbReference type="ChEBI" id="CHEBI:17500"/>
        <dbReference type="ChEBI" id="CHEBI:37640"/>
        <dbReference type="ChEBI" id="CHEBI:57618"/>
        <dbReference type="ChEBI" id="CHEBI:58210"/>
    </reaction>
    <physiologicalReaction direction="left-to-right" evidence="34">
        <dbReference type="Rhea" id="RHEA:46381"/>
    </physiologicalReaction>
</comment>
<gene>
    <name evidence="47" type="ORF">SKAU_G00193320</name>
</gene>
<comment type="catalytic activity">
    <reaction evidence="27">
        <text>testosterone + reduced [NADPH--hemoprotein reductase] + O2 = 2-hydroxytestosterone + oxidized [NADPH--hemoprotein reductase] + H2O + H(+)</text>
        <dbReference type="Rhea" id="RHEA:46300"/>
        <dbReference type="Rhea" id="RHEA-COMP:11964"/>
        <dbReference type="Rhea" id="RHEA-COMP:11965"/>
        <dbReference type="ChEBI" id="CHEBI:15377"/>
        <dbReference type="ChEBI" id="CHEBI:15378"/>
        <dbReference type="ChEBI" id="CHEBI:15379"/>
        <dbReference type="ChEBI" id="CHEBI:17347"/>
        <dbReference type="ChEBI" id="CHEBI:57618"/>
        <dbReference type="ChEBI" id="CHEBI:58210"/>
        <dbReference type="ChEBI" id="CHEBI:86013"/>
    </reaction>
    <physiologicalReaction direction="left-to-right" evidence="27">
        <dbReference type="Rhea" id="RHEA:46301"/>
    </physiologicalReaction>
</comment>
<evidence type="ECO:0000256" key="16">
    <source>
        <dbReference type="ARBA" id="ARBA00023018"/>
    </source>
</evidence>
<comment type="caution">
    <text evidence="47">The sequence shown here is derived from an EMBL/GenBank/DDBJ whole genome shotgun (WGS) entry which is preliminary data.</text>
</comment>
<evidence type="ECO:0000256" key="17">
    <source>
        <dbReference type="ARBA" id="ARBA00023033"/>
    </source>
</evidence>
<comment type="pathway">
    <text evidence="5">Lipid metabolism; C21-steroid hormone metabolism.</text>
</comment>
<proteinExistence type="inferred from homology"/>
<evidence type="ECO:0000256" key="18">
    <source>
        <dbReference type="ARBA" id="ARBA00023098"/>
    </source>
</evidence>
<comment type="catalytic activity">
    <reaction evidence="32">
        <text>testosterone + reduced [NADPH--hemoprotein reductase] + O2 = 6beta,17beta-dihydroxyandrost-4-en-3-one + oxidized [NADPH--hemoprotein reductase] + H2O + H(+)</text>
        <dbReference type="Rhea" id="RHEA:46296"/>
        <dbReference type="Rhea" id="RHEA-COMP:11964"/>
        <dbReference type="Rhea" id="RHEA-COMP:11965"/>
        <dbReference type="ChEBI" id="CHEBI:15377"/>
        <dbReference type="ChEBI" id="CHEBI:15378"/>
        <dbReference type="ChEBI" id="CHEBI:15379"/>
        <dbReference type="ChEBI" id="CHEBI:17347"/>
        <dbReference type="ChEBI" id="CHEBI:34477"/>
        <dbReference type="ChEBI" id="CHEBI:57618"/>
        <dbReference type="ChEBI" id="CHEBI:58210"/>
    </reaction>
    <physiologicalReaction direction="left-to-right" evidence="32">
        <dbReference type="Rhea" id="RHEA:46297"/>
    </physiologicalReaction>
</comment>
<dbReference type="GO" id="GO:0020037">
    <property type="term" value="F:heme binding"/>
    <property type="evidence" value="ECO:0007669"/>
    <property type="project" value="InterPro"/>
</dbReference>
<evidence type="ECO:0000256" key="5">
    <source>
        <dbReference type="ARBA" id="ARBA00005108"/>
    </source>
</evidence>
<evidence type="ECO:0000256" key="14">
    <source>
        <dbReference type="ARBA" id="ARBA00023002"/>
    </source>
</evidence>
<evidence type="ECO:0000313" key="48">
    <source>
        <dbReference type="Proteomes" id="UP001152622"/>
    </source>
</evidence>
<evidence type="ECO:0000256" key="21">
    <source>
        <dbReference type="ARBA" id="ARBA00023221"/>
    </source>
</evidence>
<comment type="catalytic activity">
    <reaction evidence="39">
        <text>desmosterol + reduced [NADPH--hemoprotein reductase] + O2 = (24S)-25-epoxycholesterol + oxidized [NADPH--hemoprotein reductase] + H2O + H(+)</text>
        <dbReference type="Rhea" id="RHEA:53232"/>
        <dbReference type="Rhea" id="RHEA-COMP:11964"/>
        <dbReference type="Rhea" id="RHEA-COMP:11965"/>
        <dbReference type="ChEBI" id="CHEBI:15377"/>
        <dbReference type="ChEBI" id="CHEBI:15378"/>
        <dbReference type="ChEBI" id="CHEBI:15379"/>
        <dbReference type="ChEBI" id="CHEBI:17737"/>
        <dbReference type="ChEBI" id="CHEBI:41633"/>
        <dbReference type="ChEBI" id="CHEBI:57618"/>
        <dbReference type="ChEBI" id="CHEBI:58210"/>
    </reaction>
    <physiologicalReaction direction="left-to-right" evidence="39">
        <dbReference type="Rhea" id="RHEA:53233"/>
    </physiologicalReaction>
</comment>
<evidence type="ECO:0000256" key="10">
    <source>
        <dbReference type="ARBA" id="ARBA00022723"/>
    </source>
</evidence>
<dbReference type="Proteomes" id="UP001152622">
    <property type="component" value="Chromosome 6"/>
</dbReference>
<sequence>MEMLMSPKYPKDPYIYKRLFNLFGTRFLGSGLVTDSDHDHWYRQRRIMDPAFSNSYLRGLTNTFNERADYLMEKLEEKAESKSPAHMHHMISCVTLDVIAKVAFGMELDLLNNTQSPFINAISLCLKGMVQFVRDPLFELYPWNWKFIKDVKLAVKLLRKTGAECIAERKRAIQNGEEVPKDILTQILKCAEEEKDDDHEQMLDNFVTFFIAGQETTANQIAFTLMELGRTPEIVAKLRKEVDDVIGSKQEIEYEDLGKLTYLSQVLKESLRLYPPAPGTSRWVAEDIVLDGIHIPGGVVVFVDSYVSGRLDTLFKDPLRFDPDRFHPDAAKPYFCYFPFALGPRSCLGQNFSQMEAKIVMAKLLQRFELQLIPGQSFGIQDTGSLRPRSSVVCTVRSRSHALD</sequence>
<comment type="catalytic activity">
    <reaction evidence="36">
        <text>(24S)-hydroxycholesterol + reduced [NADPH--hemoprotein reductase] + O2 = (24S,25R)-24,26-dihydroxycholesterol + oxidized [NADPH--hemoprotein reductase] + H2O + H(+)</text>
        <dbReference type="Rhea" id="RHEA:46388"/>
        <dbReference type="Rhea" id="RHEA-COMP:11964"/>
        <dbReference type="Rhea" id="RHEA-COMP:11965"/>
        <dbReference type="ChEBI" id="CHEBI:15377"/>
        <dbReference type="ChEBI" id="CHEBI:15378"/>
        <dbReference type="ChEBI" id="CHEBI:15379"/>
        <dbReference type="ChEBI" id="CHEBI:34310"/>
        <dbReference type="ChEBI" id="CHEBI:57618"/>
        <dbReference type="ChEBI" id="CHEBI:58210"/>
        <dbReference type="ChEBI" id="CHEBI:86165"/>
    </reaction>
    <physiologicalReaction direction="left-to-right" evidence="36">
        <dbReference type="Rhea" id="RHEA:46389"/>
    </physiologicalReaction>
</comment>
<keyword evidence="13" id="KW-1133">Transmembrane helix</keyword>
<dbReference type="EMBL" id="JAINUF010000006">
    <property type="protein sequence ID" value="KAJ8356538.1"/>
    <property type="molecule type" value="Genomic_DNA"/>
</dbReference>
<evidence type="ECO:0000256" key="29">
    <source>
        <dbReference type="ARBA" id="ARBA00050696"/>
    </source>
</evidence>
<evidence type="ECO:0000256" key="25">
    <source>
        <dbReference type="ARBA" id="ARBA00049645"/>
    </source>
</evidence>
<evidence type="ECO:0000256" key="9">
    <source>
        <dbReference type="ARBA" id="ARBA00022692"/>
    </source>
</evidence>
<evidence type="ECO:0000256" key="43">
    <source>
        <dbReference type="ARBA" id="ARBA00077287"/>
    </source>
</evidence>
<evidence type="ECO:0000256" key="1">
    <source>
        <dbReference type="ARBA" id="ARBA00001971"/>
    </source>
</evidence>
<evidence type="ECO:0000256" key="27">
    <source>
        <dbReference type="ARBA" id="ARBA00050344"/>
    </source>
</evidence>
<dbReference type="GO" id="GO:0033781">
    <property type="term" value="F:cholesterol 24-hydroxylase activity"/>
    <property type="evidence" value="ECO:0007669"/>
    <property type="project" value="UniProtKB-EC"/>
</dbReference>
<comment type="catalytic activity">
    <reaction evidence="37">
        <text>7-dehydrocholesterol + reduced [NADPH--hemoprotein reductase] + O2 = cholesta-5,7-dien-3beta,24S-diol + oxidized [NADPH--hemoprotein reductase] + H2O + H(+)</text>
        <dbReference type="Rhea" id="RHEA:53244"/>
        <dbReference type="Rhea" id="RHEA-COMP:11964"/>
        <dbReference type="Rhea" id="RHEA-COMP:11965"/>
        <dbReference type="ChEBI" id="CHEBI:15377"/>
        <dbReference type="ChEBI" id="CHEBI:15378"/>
        <dbReference type="ChEBI" id="CHEBI:15379"/>
        <dbReference type="ChEBI" id="CHEBI:17759"/>
        <dbReference type="ChEBI" id="CHEBI:57618"/>
        <dbReference type="ChEBI" id="CHEBI:58210"/>
        <dbReference type="ChEBI" id="CHEBI:137061"/>
    </reaction>
    <physiologicalReaction direction="left-to-right" evidence="37">
        <dbReference type="Rhea" id="RHEA:53245"/>
    </physiologicalReaction>
</comment>
<accession>A0A9Q1FDW8</accession>
<evidence type="ECO:0000256" key="6">
    <source>
        <dbReference type="ARBA" id="ARBA00010617"/>
    </source>
</evidence>
<evidence type="ECO:0000256" key="24">
    <source>
        <dbReference type="ARBA" id="ARBA00034110"/>
    </source>
</evidence>
<keyword evidence="9" id="KW-0812">Transmembrane</keyword>
<evidence type="ECO:0000256" key="41">
    <source>
        <dbReference type="ARBA" id="ARBA00066440"/>
    </source>
</evidence>
<evidence type="ECO:0000256" key="44">
    <source>
        <dbReference type="ARBA" id="ARBA00079170"/>
    </source>
</evidence>
<evidence type="ECO:0000256" key="12">
    <source>
        <dbReference type="ARBA" id="ARBA00022848"/>
    </source>
</evidence>
<keyword evidence="20" id="KW-1207">Sterol metabolism</keyword>
<evidence type="ECO:0000256" key="45">
    <source>
        <dbReference type="ARBA" id="ARBA00080170"/>
    </source>
</evidence>
<name>A0A9Q1FDW8_SYNKA</name>
<dbReference type="PANTHER" id="PTHR24293:SF0">
    <property type="entry name" value="CYP46A1 PROTEIN-RELATED"/>
    <property type="match status" value="1"/>
</dbReference>
<keyword evidence="15 46" id="KW-0408">Iron</keyword>
<evidence type="ECO:0000256" key="15">
    <source>
        <dbReference type="ARBA" id="ARBA00023004"/>
    </source>
</evidence>
<evidence type="ECO:0000256" key="8">
    <source>
        <dbReference type="ARBA" id="ARBA00022617"/>
    </source>
</evidence>
<evidence type="ECO:0000256" key="42">
    <source>
        <dbReference type="ARBA" id="ARBA00068948"/>
    </source>
</evidence>
<dbReference type="SUPFAM" id="SSF48264">
    <property type="entry name" value="Cytochrome P450"/>
    <property type="match status" value="1"/>
</dbReference>
<dbReference type="InterPro" id="IPR002401">
    <property type="entry name" value="Cyt_P450_E_grp-I"/>
</dbReference>
<comment type="pathway">
    <text evidence="25">Steroid metabolism; cholesterol degradation.</text>
</comment>
<keyword evidence="14" id="KW-0560">Oxidoreductase</keyword>
<dbReference type="EC" id="1.14.14.25" evidence="41"/>
<dbReference type="InterPro" id="IPR036396">
    <property type="entry name" value="Cyt_P450_sf"/>
</dbReference>
<evidence type="ECO:0000256" key="35">
    <source>
        <dbReference type="ARBA" id="ARBA00051748"/>
    </source>
</evidence>
<evidence type="ECO:0000256" key="4">
    <source>
        <dbReference type="ARBA" id="ARBA00004389"/>
    </source>
</evidence>
<evidence type="ECO:0000256" key="33">
    <source>
        <dbReference type="ARBA" id="ARBA00051527"/>
    </source>
</evidence>
<evidence type="ECO:0000256" key="7">
    <source>
        <dbReference type="ARBA" id="ARBA00022548"/>
    </source>
</evidence>
<dbReference type="CDD" id="cd20613">
    <property type="entry name" value="CYP46A1-like"/>
    <property type="match status" value="1"/>
</dbReference>
<evidence type="ECO:0000256" key="3">
    <source>
        <dbReference type="ARBA" id="ARBA00004279"/>
    </source>
</evidence>
<evidence type="ECO:0000256" key="40">
    <source>
        <dbReference type="ARBA" id="ARBA00054645"/>
    </source>
</evidence>
<evidence type="ECO:0000256" key="22">
    <source>
        <dbReference type="ARBA" id="ARBA00023273"/>
    </source>
</evidence>
<evidence type="ECO:0000256" key="34">
    <source>
        <dbReference type="ARBA" id="ARBA00051606"/>
    </source>
</evidence>
<evidence type="ECO:0000256" key="2">
    <source>
        <dbReference type="ARBA" id="ARBA00004111"/>
    </source>
</evidence>
<evidence type="ECO:0000256" key="23">
    <source>
        <dbReference type="ARBA" id="ARBA00034106"/>
    </source>
</evidence>
<comment type="similarity">
    <text evidence="6">Belongs to the cytochrome P450 family.</text>
</comment>
<dbReference type="GO" id="GO:0098794">
    <property type="term" value="C:postsynapse"/>
    <property type="evidence" value="ECO:0007669"/>
    <property type="project" value="UniProtKB-SubCell"/>
</dbReference>
<protein>
    <recommendedName>
        <fullName evidence="42">Cholesterol 24-hydroxylase</fullName>
        <ecNumber evidence="41">1.14.14.25</ecNumber>
    </recommendedName>
    <alternativeName>
        <fullName evidence="44">Cholesterol 24-monooxygenase</fullName>
    </alternativeName>
    <alternativeName>
        <fullName evidence="43">Cholesterol 24S-hydroxylase</fullName>
    </alternativeName>
    <alternativeName>
        <fullName evidence="45">Cytochrome P450 46A1</fullName>
    </alternativeName>
</protein>
<comment type="subcellular location">
    <subcellularLocation>
        <location evidence="3">Cell projection</location>
        <location evidence="3">Dendrite</location>
    </subcellularLocation>
    <subcellularLocation>
        <location evidence="4">Endoplasmic reticulum membrane</location>
        <topology evidence="4">Single-pass membrane protein</topology>
    </subcellularLocation>
    <subcellularLocation>
        <location evidence="2">Microsome membrane</location>
        <topology evidence="2">Single-pass membrane protein</topology>
    </subcellularLocation>
    <subcellularLocation>
        <location evidence="24">Postsynapse</location>
    </subcellularLocation>
    <subcellularLocation>
        <location evidence="23">Presynapse</location>
    </subcellularLocation>
</comment>
<evidence type="ECO:0000256" key="13">
    <source>
        <dbReference type="ARBA" id="ARBA00022989"/>
    </source>
</evidence>
<dbReference type="GO" id="GO:0098793">
    <property type="term" value="C:presynapse"/>
    <property type="evidence" value="ECO:0007669"/>
    <property type="project" value="UniProtKB-SubCell"/>
</dbReference>
<evidence type="ECO:0000256" key="36">
    <source>
        <dbReference type="ARBA" id="ARBA00051763"/>
    </source>
</evidence>
<evidence type="ECO:0000256" key="19">
    <source>
        <dbReference type="ARBA" id="ARBA00023136"/>
    </source>
</evidence>
<evidence type="ECO:0000256" key="46">
    <source>
        <dbReference type="PIRSR" id="PIRSR602401-1"/>
    </source>
</evidence>
<evidence type="ECO:0000256" key="39">
    <source>
        <dbReference type="ARBA" id="ARBA00052870"/>
    </source>
</evidence>
<dbReference type="Gene3D" id="1.10.630.10">
    <property type="entry name" value="Cytochrome P450"/>
    <property type="match status" value="1"/>
</dbReference>
<comment type="catalytic activity">
    <reaction evidence="30">
        <text>cholesterol + reduced [NADPH--hemoprotein reductase] + O2 = (24S)-hydroxycholesterol + oxidized [NADPH--hemoprotein reductase] + H2O + H(+)</text>
        <dbReference type="Rhea" id="RHEA:22716"/>
        <dbReference type="Rhea" id="RHEA-COMP:11964"/>
        <dbReference type="Rhea" id="RHEA-COMP:11965"/>
        <dbReference type="ChEBI" id="CHEBI:15377"/>
        <dbReference type="ChEBI" id="CHEBI:15378"/>
        <dbReference type="ChEBI" id="CHEBI:15379"/>
        <dbReference type="ChEBI" id="CHEBI:16113"/>
        <dbReference type="ChEBI" id="CHEBI:34310"/>
        <dbReference type="ChEBI" id="CHEBI:57618"/>
        <dbReference type="ChEBI" id="CHEBI:58210"/>
        <dbReference type="EC" id="1.14.14.25"/>
    </reaction>
    <physiologicalReaction direction="left-to-right" evidence="30">
        <dbReference type="Rhea" id="RHEA:22717"/>
    </physiologicalReaction>
</comment>
<organism evidence="47 48">
    <name type="scientific">Synaphobranchus kaupii</name>
    <name type="common">Kaup's arrowtooth eel</name>
    <dbReference type="NCBI Taxonomy" id="118154"/>
    <lineage>
        <taxon>Eukaryota</taxon>
        <taxon>Metazoa</taxon>
        <taxon>Chordata</taxon>
        <taxon>Craniata</taxon>
        <taxon>Vertebrata</taxon>
        <taxon>Euteleostomi</taxon>
        <taxon>Actinopterygii</taxon>
        <taxon>Neopterygii</taxon>
        <taxon>Teleostei</taxon>
        <taxon>Anguilliformes</taxon>
        <taxon>Synaphobranchidae</taxon>
        <taxon>Synaphobranchus</taxon>
    </lineage>
</organism>
<keyword evidence="17" id="KW-0503">Monooxygenase</keyword>
<evidence type="ECO:0000256" key="37">
    <source>
        <dbReference type="ARBA" id="ARBA00051817"/>
    </source>
</evidence>
<evidence type="ECO:0000256" key="11">
    <source>
        <dbReference type="ARBA" id="ARBA00022824"/>
    </source>
</evidence>
<feature type="binding site" description="axial binding residue" evidence="46">
    <location>
        <position position="347"/>
    </location>
    <ligand>
        <name>heme</name>
        <dbReference type="ChEBI" id="CHEBI:30413"/>
    </ligand>
    <ligandPart>
        <name>Fe</name>
        <dbReference type="ChEBI" id="CHEBI:18248"/>
    </ligandPart>
</feature>
<evidence type="ECO:0000256" key="28">
    <source>
        <dbReference type="ARBA" id="ARBA00050430"/>
    </source>
</evidence>
<comment type="catalytic activity">
    <reaction evidence="29">
        <text>7-dehydrocholesterol + reduced [NADPH--hemoprotein reductase] + O2 = cholesta-5,7-dien-3beta,25-diol + oxidized [NADPH--hemoprotein reductase] + H2O + H(+)</text>
        <dbReference type="Rhea" id="RHEA:53240"/>
        <dbReference type="Rhea" id="RHEA-COMP:11964"/>
        <dbReference type="Rhea" id="RHEA-COMP:11965"/>
        <dbReference type="ChEBI" id="CHEBI:15377"/>
        <dbReference type="ChEBI" id="CHEBI:15378"/>
        <dbReference type="ChEBI" id="CHEBI:15379"/>
        <dbReference type="ChEBI" id="CHEBI:17759"/>
        <dbReference type="ChEBI" id="CHEBI:57618"/>
        <dbReference type="ChEBI" id="CHEBI:58210"/>
        <dbReference type="ChEBI" id="CHEBI:137057"/>
    </reaction>
    <physiologicalReaction direction="left-to-right" evidence="29">
        <dbReference type="Rhea" id="RHEA:53241"/>
    </physiologicalReaction>
</comment>
<comment type="catalytic activity">
    <reaction evidence="26">
        <text>desmosterol + reduced [NADPH--hemoprotein reductase] + O2 = (24Z),26-hydroxydesmosterol + oxidized [NADPH--hemoprotein reductase] + H2O + H(+)</text>
        <dbReference type="Rhea" id="RHEA:53236"/>
        <dbReference type="Rhea" id="RHEA-COMP:11964"/>
        <dbReference type="Rhea" id="RHEA-COMP:11965"/>
        <dbReference type="ChEBI" id="CHEBI:15377"/>
        <dbReference type="ChEBI" id="CHEBI:15378"/>
        <dbReference type="ChEBI" id="CHEBI:15379"/>
        <dbReference type="ChEBI" id="CHEBI:17737"/>
        <dbReference type="ChEBI" id="CHEBI:57618"/>
        <dbReference type="ChEBI" id="CHEBI:58210"/>
        <dbReference type="ChEBI" id="CHEBI:137053"/>
    </reaction>
    <physiologicalReaction direction="left-to-right" evidence="26">
        <dbReference type="Rhea" id="RHEA:53237"/>
    </physiologicalReaction>
</comment>
<dbReference type="FunFam" id="1.10.630.10:FF:000031">
    <property type="entry name" value="cholesterol 24-hydroxylase isoform X2"/>
    <property type="match status" value="1"/>
</dbReference>
<evidence type="ECO:0000256" key="38">
    <source>
        <dbReference type="ARBA" id="ARBA00052074"/>
    </source>
</evidence>
<dbReference type="GO" id="GO:0006707">
    <property type="term" value="P:cholesterol catabolic process"/>
    <property type="evidence" value="ECO:0007669"/>
    <property type="project" value="InterPro"/>
</dbReference>
<comment type="catalytic activity">
    <reaction evidence="33">
        <text>4beta-hydroxycholesterol + reduced [NADPH--hemoprotein reductase] + O2 = 4beta,24S-dihydroxycholesterol + oxidized [NADPH--hemoprotein reductase] + H2O + H(+)</text>
        <dbReference type="Rhea" id="RHEA:46392"/>
        <dbReference type="Rhea" id="RHEA-COMP:11964"/>
        <dbReference type="Rhea" id="RHEA-COMP:11965"/>
        <dbReference type="ChEBI" id="CHEBI:15377"/>
        <dbReference type="ChEBI" id="CHEBI:15378"/>
        <dbReference type="ChEBI" id="CHEBI:15379"/>
        <dbReference type="ChEBI" id="CHEBI:57618"/>
        <dbReference type="ChEBI" id="CHEBI:58210"/>
        <dbReference type="ChEBI" id="CHEBI:85778"/>
        <dbReference type="ChEBI" id="CHEBI:86087"/>
    </reaction>
    <physiologicalReaction direction="left-to-right" evidence="33">
        <dbReference type="Rhea" id="RHEA:46393"/>
    </physiologicalReaction>
</comment>
<evidence type="ECO:0000256" key="30">
    <source>
        <dbReference type="ARBA" id="ARBA00050991"/>
    </source>
</evidence>
<dbReference type="GO" id="GO:0005506">
    <property type="term" value="F:iron ion binding"/>
    <property type="evidence" value="ECO:0007669"/>
    <property type="project" value="InterPro"/>
</dbReference>
<keyword evidence="10 46" id="KW-0479">Metal-binding</keyword>
<comment type="cofactor">
    <cofactor evidence="1 46">
        <name>heme</name>
        <dbReference type="ChEBI" id="CHEBI:30413"/>
    </cofactor>
</comment>
<comment type="catalytic activity">
    <reaction evidence="35">
        <text>cholestanol + reduced [NADPH--hemoprotein reductase] + O2 = (24S)-hydroxycholestanol + oxidized [NADPH--hemoprotein reductase] + H2O + H(+)</text>
        <dbReference type="Rhea" id="RHEA:53808"/>
        <dbReference type="Rhea" id="RHEA-COMP:11964"/>
        <dbReference type="Rhea" id="RHEA-COMP:11965"/>
        <dbReference type="ChEBI" id="CHEBI:15377"/>
        <dbReference type="ChEBI" id="CHEBI:15378"/>
        <dbReference type="ChEBI" id="CHEBI:15379"/>
        <dbReference type="ChEBI" id="CHEBI:57618"/>
        <dbReference type="ChEBI" id="CHEBI:58210"/>
        <dbReference type="ChEBI" id="CHEBI:86570"/>
        <dbReference type="ChEBI" id="CHEBI:137687"/>
    </reaction>
    <physiologicalReaction direction="left-to-right" evidence="35">
        <dbReference type="Rhea" id="RHEA:53809"/>
    </physiologicalReaction>
</comment>
<dbReference type="OrthoDB" id="1470350at2759"/>
<keyword evidence="18" id="KW-0443">Lipid metabolism</keyword>
<comment type="catalytic activity">
    <reaction evidence="38">
        <text>progesterone + reduced [NADPH--hemoprotein reductase] + O2 = 17alpha-hydroxyprogesterone + oxidized [NADPH--hemoprotein reductase] + H2O + H(+)</text>
        <dbReference type="Rhea" id="RHEA:46308"/>
        <dbReference type="Rhea" id="RHEA-COMP:11964"/>
        <dbReference type="Rhea" id="RHEA-COMP:11965"/>
        <dbReference type="ChEBI" id="CHEBI:15377"/>
        <dbReference type="ChEBI" id="CHEBI:15378"/>
        <dbReference type="ChEBI" id="CHEBI:15379"/>
        <dbReference type="ChEBI" id="CHEBI:17026"/>
        <dbReference type="ChEBI" id="CHEBI:17252"/>
        <dbReference type="ChEBI" id="CHEBI:57618"/>
        <dbReference type="ChEBI" id="CHEBI:58210"/>
    </reaction>
    <physiologicalReaction direction="left-to-right" evidence="38">
        <dbReference type="Rhea" id="RHEA:46309"/>
    </physiologicalReaction>
</comment>
<dbReference type="InterPro" id="IPR001128">
    <property type="entry name" value="Cyt_P450"/>
</dbReference>
<comment type="catalytic activity">
    <reaction evidence="31">
        <text>testosterone + reduced [NADPH--hemoprotein reductase] + O2 = 16beta,17beta-dihydroxyandrost-4-en-3-one + oxidized [NADPH--hemoprotein reductase] + H2O + H(+)</text>
        <dbReference type="Rhea" id="RHEA:46304"/>
        <dbReference type="Rhea" id="RHEA-COMP:11964"/>
        <dbReference type="Rhea" id="RHEA-COMP:11965"/>
        <dbReference type="ChEBI" id="CHEBI:15377"/>
        <dbReference type="ChEBI" id="CHEBI:15378"/>
        <dbReference type="ChEBI" id="CHEBI:15379"/>
        <dbReference type="ChEBI" id="CHEBI:17347"/>
        <dbReference type="ChEBI" id="CHEBI:57618"/>
        <dbReference type="ChEBI" id="CHEBI:58210"/>
        <dbReference type="ChEBI" id="CHEBI:83027"/>
    </reaction>
    <physiologicalReaction direction="left-to-right" evidence="31">
        <dbReference type="Rhea" id="RHEA:46305"/>
    </physiologicalReaction>
</comment>
<dbReference type="PANTHER" id="PTHR24293">
    <property type="entry name" value="CYTOCHROME P450 FAMILY 46 SUBFAMILY A"/>
    <property type="match status" value="1"/>
</dbReference>
<dbReference type="PRINTS" id="PR00385">
    <property type="entry name" value="P450"/>
</dbReference>
<keyword evidence="11" id="KW-0256">Endoplasmic reticulum</keyword>
<dbReference type="GO" id="GO:0005789">
    <property type="term" value="C:endoplasmic reticulum membrane"/>
    <property type="evidence" value="ECO:0007669"/>
    <property type="project" value="UniProtKB-SubCell"/>
</dbReference>
<dbReference type="PRINTS" id="PR00463">
    <property type="entry name" value="EP450I"/>
</dbReference>
<evidence type="ECO:0000256" key="31">
    <source>
        <dbReference type="ARBA" id="ARBA00051188"/>
    </source>
</evidence>
<evidence type="ECO:0000256" key="26">
    <source>
        <dbReference type="ARBA" id="ARBA00050139"/>
    </source>
</evidence>
<keyword evidence="12" id="KW-0492">Microsome</keyword>
<dbReference type="AlphaFoldDB" id="A0A9Q1FDW8"/>
<keyword evidence="7" id="KW-0153">Cholesterol metabolism</keyword>
<dbReference type="GO" id="GO:0030425">
    <property type="term" value="C:dendrite"/>
    <property type="evidence" value="ECO:0007669"/>
    <property type="project" value="UniProtKB-SubCell"/>
</dbReference>
<keyword evidence="16" id="KW-0770">Synapse</keyword>
<evidence type="ECO:0000256" key="32">
    <source>
        <dbReference type="ARBA" id="ARBA00051503"/>
    </source>
</evidence>
<dbReference type="Pfam" id="PF00067">
    <property type="entry name" value="p450"/>
    <property type="match status" value="1"/>
</dbReference>
<evidence type="ECO:0000256" key="20">
    <source>
        <dbReference type="ARBA" id="ARBA00023166"/>
    </source>
</evidence>